<feature type="transmembrane region" description="Helical" evidence="2">
    <location>
        <begin position="250"/>
        <end position="273"/>
    </location>
</feature>
<evidence type="ECO:0000313" key="3">
    <source>
        <dbReference type="EMBL" id="MFC3853534.1"/>
    </source>
</evidence>
<keyword evidence="2" id="KW-0472">Membrane</keyword>
<feature type="transmembrane region" description="Helical" evidence="2">
    <location>
        <begin position="52"/>
        <end position="72"/>
    </location>
</feature>
<dbReference type="EMBL" id="JBHRYR010000003">
    <property type="protein sequence ID" value="MFC3853534.1"/>
    <property type="molecule type" value="Genomic_DNA"/>
</dbReference>
<dbReference type="InterPro" id="IPR010295">
    <property type="entry name" value="DUF898"/>
</dbReference>
<reference evidence="4" key="1">
    <citation type="journal article" date="2019" name="Int. J. Syst. Evol. Microbiol.">
        <title>The Global Catalogue of Microorganisms (GCM) 10K type strain sequencing project: providing services to taxonomists for standard genome sequencing and annotation.</title>
        <authorList>
            <consortium name="The Broad Institute Genomics Platform"/>
            <consortium name="The Broad Institute Genome Sequencing Center for Infectious Disease"/>
            <person name="Wu L."/>
            <person name="Ma J."/>
        </authorList>
    </citation>
    <scope>NUCLEOTIDE SEQUENCE [LARGE SCALE GENOMIC DNA]</scope>
    <source>
        <strain evidence="4">IBRC 10765</strain>
    </source>
</reference>
<feature type="transmembrane region" description="Helical" evidence="2">
    <location>
        <begin position="123"/>
        <end position="141"/>
    </location>
</feature>
<feature type="transmembrane region" description="Helical" evidence="2">
    <location>
        <begin position="293"/>
        <end position="313"/>
    </location>
</feature>
<feature type="compositionally biased region" description="Polar residues" evidence="1">
    <location>
        <begin position="1"/>
        <end position="23"/>
    </location>
</feature>
<name>A0ABV7ZZM2_9GAMM</name>
<keyword evidence="2" id="KW-1133">Transmembrane helix</keyword>
<feature type="transmembrane region" description="Helical" evidence="2">
    <location>
        <begin position="218"/>
        <end position="243"/>
    </location>
</feature>
<evidence type="ECO:0000256" key="1">
    <source>
        <dbReference type="SAM" id="MobiDB-lite"/>
    </source>
</evidence>
<proteinExistence type="predicted"/>
<gene>
    <name evidence="3" type="ORF">ACFOOG_11875</name>
</gene>
<keyword evidence="4" id="KW-1185">Reference proteome</keyword>
<keyword evidence="2" id="KW-0812">Transmembrane</keyword>
<feature type="region of interest" description="Disordered" evidence="1">
    <location>
        <begin position="1"/>
        <end position="24"/>
    </location>
</feature>
<dbReference type="RefSeq" id="WP_380696778.1">
    <property type="nucleotide sequence ID" value="NZ_JBHRYR010000003.1"/>
</dbReference>
<protein>
    <submittedName>
        <fullName evidence="3">YjgN family protein</fullName>
    </submittedName>
</protein>
<accession>A0ABV7ZZM2</accession>
<sequence>MTQYTGDLPFNGTNNEQEQTNWRGTPPLDATLSLTNTHKSPFQFHGNGKEYFGIWIVNLCLTIVTLGIYSAWAKVRNQQYFYGNTELEGATFEYTADPLKILAGRIIASVFFALYVFAENFSLVWALAATGAFFVFMPWAIRQSLRFNARFSLYRNIPFVFRGSLGGAYKAFLLWPILGVITVGILMPFAIYQQQKYIVGQHQFGTSPFTFTARPGEFYALFGILLGVTVGWIALLAVGFVVLQTLGMVLMVPVWLGGYLLLFAIFNVQMANITYGSSYVGQHSFAPNWRVGSYFKLLFTNTLFTLLTLGLFIPWAKVRSAKYAAEHTDAVVFGDLDEFISEQDEKVSTLGEGIGDLFDLDVGV</sequence>
<organism evidence="3 4">
    <name type="scientific">Saccharospirillum mangrovi</name>
    <dbReference type="NCBI Taxonomy" id="2161747"/>
    <lineage>
        <taxon>Bacteria</taxon>
        <taxon>Pseudomonadati</taxon>
        <taxon>Pseudomonadota</taxon>
        <taxon>Gammaproteobacteria</taxon>
        <taxon>Oceanospirillales</taxon>
        <taxon>Saccharospirillaceae</taxon>
        <taxon>Saccharospirillum</taxon>
    </lineage>
</organism>
<dbReference type="Pfam" id="PF05987">
    <property type="entry name" value="DUF898"/>
    <property type="match status" value="1"/>
</dbReference>
<evidence type="ECO:0000313" key="4">
    <source>
        <dbReference type="Proteomes" id="UP001595617"/>
    </source>
</evidence>
<feature type="transmembrane region" description="Helical" evidence="2">
    <location>
        <begin position="172"/>
        <end position="192"/>
    </location>
</feature>
<feature type="transmembrane region" description="Helical" evidence="2">
    <location>
        <begin position="99"/>
        <end position="117"/>
    </location>
</feature>
<evidence type="ECO:0000256" key="2">
    <source>
        <dbReference type="SAM" id="Phobius"/>
    </source>
</evidence>
<comment type="caution">
    <text evidence="3">The sequence shown here is derived from an EMBL/GenBank/DDBJ whole genome shotgun (WGS) entry which is preliminary data.</text>
</comment>
<dbReference type="Proteomes" id="UP001595617">
    <property type="component" value="Unassembled WGS sequence"/>
</dbReference>